<evidence type="ECO:0000256" key="6">
    <source>
        <dbReference type="HAMAP-Rule" id="MF_01007"/>
    </source>
</evidence>
<keyword evidence="2 6" id="KW-0698">rRNA processing</keyword>
<evidence type="ECO:0000256" key="5">
    <source>
        <dbReference type="ARBA" id="ARBA00022691"/>
    </source>
</evidence>
<protein>
    <recommendedName>
        <fullName evidence="6">Ribosomal RNA small subunit methyltransferase H</fullName>
        <ecNumber evidence="6">2.1.1.199</ecNumber>
    </recommendedName>
    <alternativeName>
        <fullName evidence="6">16S rRNA m(4)C1402 methyltransferase</fullName>
    </alternativeName>
    <alternativeName>
        <fullName evidence="6">rRNA (cytosine-N(4)-)-methyltransferase RsmH</fullName>
    </alternativeName>
</protein>
<accession>A0A831SQM3</accession>
<evidence type="ECO:0000256" key="1">
    <source>
        <dbReference type="ARBA" id="ARBA00010396"/>
    </source>
</evidence>
<dbReference type="NCBIfam" id="TIGR00006">
    <property type="entry name" value="16S rRNA (cytosine(1402)-N(4))-methyltransferase RsmH"/>
    <property type="match status" value="1"/>
</dbReference>
<feature type="binding site" evidence="6">
    <location>
        <position position="86"/>
    </location>
    <ligand>
        <name>S-adenosyl-L-methionine</name>
        <dbReference type="ChEBI" id="CHEBI:59789"/>
    </ligand>
</feature>
<dbReference type="InterPro" id="IPR023397">
    <property type="entry name" value="SAM-dep_MeTrfase_MraW_recog"/>
</dbReference>
<keyword evidence="4 6" id="KW-0808">Transferase</keyword>
<comment type="catalytic activity">
    <reaction evidence="6">
        <text>cytidine(1402) in 16S rRNA + S-adenosyl-L-methionine = N(4)-methylcytidine(1402) in 16S rRNA + S-adenosyl-L-homocysteine + H(+)</text>
        <dbReference type="Rhea" id="RHEA:42928"/>
        <dbReference type="Rhea" id="RHEA-COMP:10286"/>
        <dbReference type="Rhea" id="RHEA-COMP:10287"/>
        <dbReference type="ChEBI" id="CHEBI:15378"/>
        <dbReference type="ChEBI" id="CHEBI:57856"/>
        <dbReference type="ChEBI" id="CHEBI:59789"/>
        <dbReference type="ChEBI" id="CHEBI:74506"/>
        <dbReference type="ChEBI" id="CHEBI:82748"/>
        <dbReference type="EC" id="2.1.1.199"/>
    </reaction>
</comment>
<dbReference type="GO" id="GO:0070475">
    <property type="term" value="P:rRNA base methylation"/>
    <property type="evidence" value="ECO:0007669"/>
    <property type="project" value="UniProtKB-UniRule"/>
</dbReference>
<dbReference type="PANTHER" id="PTHR11265:SF0">
    <property type="entry name" value="12S RRNA N4-METHYLCYTIDINE METHYLTRANSFERASE"/>
    <property type="match status" value="1"/>
</dbReference>
<dbReference type="SUPFAM" id="SSF53335">
    <property type="entry name" value="S-adenosyl-L-methionine-dependent methyltransferases"/>
    <property type="match status" value="1"/>
</dbReference>
<comment type="subcellular location">
    <subcellularLocation>
        <location evidence="6">Cytoplasm</location>
    </subcellularLocation>
</comment>
<name>A0A831SQM3_PROAE</name>
<dbReference type="InterPro" id="IPR029063">
    <property type="entry name" value="SAM-dependent_MTases_sf"/>
</dbReference>
<reference evidence="7" key="1">
    <citation type="journal article" date="2020" name="mSystems">
        <title>Genome- and Community-Level Interaction Insights into Carbon Utilization and Element Cycling Functions of Hydrothermarchaeota in Hydrothermal Sediment.</title>
        <authorList>
            <person name="Zhou Z."/>
            <person name="Liu Y."/>
            <person name="Xu W."/>
            <person name="Pan J."/>
            <person name="Luo Z.H."/>
            <person name="Li M."/>
        </authorList>
    </citation>
    <scope>NUCLEOTIDE SEQUENCE [LARGE SCALE GENOMIC DNA]</scope>
    <source>
        <strain evidence="7">SpSt-1181</strain>
    </source>
</reference>
<organism evidence="7">
    <name type="scientific">Prosthecochloris aestuarii</name>
    <dbReference type="NCBI Taxonomy" id="1102"/>
    <lineage>
        <taxon>Bacteria</taxon>
        <taxon>Pseudomonadati</taxon>
        <taxon>Chlorobiota</taxon>
        <taxon>Chlorobiia</taxon>
        <taxon>Chlorobiales</taxon>
        <taxon>Chlorobiaceae</taxon>
        <taxon>Prosthecochloris</taxon>
    </lineage>
</organism>
<dbReference type="Gene3D" id="1.10.150.170">
    <property type="entry name" value="Putative methyltransferase TM0872, insert domain"/>
    <property type="match status" value="1"/>
</dbReference>
<feature type="binding site" evidence="6">
    <location>
        <position position="119"/>
    </location>
    <ligand>
        <name>S-adenosyl-L-methionine</name>
        <dbReference type="ChEBI" id="CHEBI:59789"/>
    </ligand>
</feature>
<dbReference type="InterPro" id="IPR002903">
    <property type="entry name" value="RsmH"/>
</dbReference>
<evidence type="ECO:0000256" key="4">
    <source>
        <dbReference type="ARBA" id="ARBA00022679"/>
    </source>
</evidence>
<feature type="binding site" evidence="6">
    <location>
        <position position="59"/>
    </location>
    <ligand>
        <name>S-adenosyl-L-methionine</name>
        <dbReference type="ChEBI" id="CHEBI:59789"/>
    </ligand>
</feature>
<dbReference type="PIRSF" id="PIRSF004486">
    <property type="entry name" value="MraW"/>
    <property type="match status" value="1"/>
</dbReference>
<dbReference type="Proteomes" id="UP000886335">
    <property type="component" value="Unassembled WGS sequence"/>
</dbReference>
<dbReference type="EC" id="2.1.1.199" evidence="6"/>
<evidence type="ECO:0000256" key="2">
    <source>
        <dbReference type="ARBA" id="ARBA00022552"/>
    </source>
</evidence>
<dbReference type="EMBL" id="DSBW01000009">
    <property type="protein sequence ID" value="HED30152.1"/>
    <property type="molecule type" value="Genomic_DNA"/>
</dbReference>
<dbReference type="AlphaFoldDB" id="A0A831SQM3"/>
<dbReference type="Gene3D" id="3.40.50.150">
    <property type="entry name" value="Vaccinia Virus protein VP39"/>
    <property type="match status" value="1"/>
</dbReference>
<dbReference type="SUPFAM" id="SSF81799">
    <property type="entry name" value="Putative methyltransferase TM0872, insert domain"/>
    <property type="match status" value="1"/>
</dbReference>
<gene>
    <name evidence="6 7" type="primary">rsmH</name>
    <name evidence="7" type="ORF">ENN50_00340</name>
</gene>
<dbReference type="PANTHER" id="PTHR11265">
    <property type="entry name" value="S-ADENOSYL-METHYLTRANSFERASE MRAW"/>
    <property type="match status" value="1"/>
</dbReference>
<keyword evidence="5 6" id="KW-0949">S-adenosyl-L-methionine</keyword>
<feature type="binding site" evidence="6">
    <location>
        <position position="112"/>
    </location>
    <ligand>
        <name>S-adenosyl-L-methionine</name>
        <dbReference type="ChEBI" id="CHEBI:59789"/>
    </ligand>
</feature>
<dbReference type="GO" id="GO:0071424">
    <property type="term" value="F:rRNA (cytosine-N4-)-methyltransferase activity"/>
    <property type="evidence" value="ECO:0007669"/>
    <property type="project" value="UniProtKB-UniRule"/>
</dbReference>
<proteinExistence type="inferred from homology"/>
<dbReference type="HAMAP" id="MF_01007">
    <property type="entry name" value="16SrRNA_methyltr_H"/>
    <property type="match status" value="1"/>
</dbReference>
<keyword evidence="3 6" id="KW-0489">Methyltransferase</keyword>
<evidence type="ECO:0000256" key="3">
    <source>
        <dbReference type="ARBA" id="ARBA00022603"/>
    </source>
</evidence>
<evidence type="ECO:0000313" key="7">
    <source>
        <dbReference type="EMBL" id="HED30152.1"/>
    </source>
</evidence>
<dbReference type="Pfam" id="PF01795">
    <property type="entry name" value="Methyltransf_5"/>
    <property type="match status" value="1"/>
</dbReference>
<comment type="similarity">
    <text evidence="1 6">Belongs to the methyltransferase superfamily. RsmH family.</text>
</comment>
<comment type="caution">
    <text evidence="7">The sequence shown here is derived from an EMBL/GenBank/DDBJ whole genome shotgun (WGS) entry which is preliminary data.</text>
</comment>
<comment type="function">
    <text evidence="6">Specifically methylates the N4 position of cytidine in position 1402 (C1402) of 16S rRNA.</text>
</comment>
<sequence length="329" mass="36025">MKYDEYHLPVMADEITDFLVRRPGIYVDGTLGGGGHSGAMLRALERNGMLEGSLLVGIDQDTSALESAARRLAQFSGHIRLQKGNFSTMAAVVADIRSSMQDDLPVMGILLDLGVSSFQIDTPSRGFSFMRNGPLDMRMDQNEGVTAAELLCSTDEHALADLMFRYGEERKSRPIARAVKERIRDRGEITTTAELAAIVKSVVKGHEHQVKSLARVFQALRIAVNDELGVLEAVLSDGAGLLAPCGRMAVISYHSLEDRMVKMFFRSSSEDDWGPKGVGLREPVHEAAFRVVTRKAVMASDDEVSTNPRARSARVRVLERKAEDGGSCD</sequence>
<feature type="binding site" evidence="6">
    <location>
        <begin position="34"/>
        <end position="36"/>
    </location>
    <ligand>
        <name>S-adenosyl-L-methionine</name>
        <dbReference type="ChEBI" id="CHEBI:59789"/>
    </ligand>
</feature>
<dbReference type="GO" id="GO:0005737">
    <property type="term" value="C:cytoplasm"/>
    <property type="evidence" value="ECO:0007669"/>
    <property type="project" value="UniProtKB-SubCell"/>
</dbReference>
<keyword evidence="6" id="KW-0963">Cytoplasm</keyword>